<organism evidence="3 4">
    <name type="scientific">Actinokineospora auranticolor</name>
    <dbReference type="NCBI Taxonomy" id="155976"/>
    <lineage>
        <taxon>Bacteria</taxon>
        <taxon>Bacillati</taxon>
        <taxon>Actinomycetota</taxon>
        <taxon>Actinomycetes</taxon>
        <taxon>Pseudonocardiales</taxon>
        <taxon>Pseudonocardiaceae</taxon>
        <taxon>Actinokineospora</taxon>
    </lineage>
</organism>
<dbReference type="OrthoDB" id="4749283at2"/>
<proteinExistence type="predicted"/>
<name>A0A2S6GZ78_9PSEU</name>
<keyword evidence="4" id="KW-1185">Reference proteome</keyword>
<dbReference type="RefSeq" id="WP_104477564.1">
    <property type="nucleotide sequence ID" value="NZ_CP154825.1"/>
</dbReference>
<feature type="transmembrane region" description="Helical" evidence="2">
    <location>
        <begin position="65"/>
        <end position="84"/>
    </location>
</feature>
<reference evidence="3 4" key="1">
    <citation type="submission" date="2018-02" db="EMBL/GenBank/DDBJ databases">
        <title>Genomic Encyclopedia of Archaeal and Bacterial Type Strains, Phase II (KMG-II): from individual species to whole genera.</title>
        <authorList>
            <person name="Goeker M."/>
        </authorList>
    </citation>
    <scope>NUCLEOTIDE SEQUENCE [LARGE SCALE GENOMIC DNA]</scope>
    <source>
        <strain evidence="3 4">YU 961-1</strain>
    </source>
</reference>
<dbReference type="EMBL" id="PTIX01000002">
    <property type="protein sequence ID" value="PPK70545.1"/>
    <property type="molecule type" value="Genomic_DNA"/>
</dbReference>
<evidence type="ECO:0000313" key="4">
    <source>
        <dbReference type="Proteomes" id="UP000239203"/>
    </source>
</evidence>
<feature type="region of interest" description="Disordered" evidence="1">
    <location>
        <begin position="1"/>
        <end position="60"/>
    </location>
</feature>
<accession>A0A2S6GZ78</accession>
<keyword evidence="2" id="KW-0472">Membrane</keyword>
<sequence length="228" mass="23411">MSNPQQPGQFNAPQGGPQGAPLPPPQGAPVPPPYQPQAGGTPPQGFPPAPGAVPPPPAKRGGGKLVRIIVAIVVALAGIGFAAYRAMDDVDTAEAGDCIQLKSMDSSNNVDLDKIDCGSPDASYKVGKKLDGSGAKCPEGDYDEFYKSGSSGYKVCVYYNAAKGDCLTDLKTKPHKVACTAAHEAEVVEVVQGKSAAGTCAATLPEDDAVAEQNFSEPPLTMCFHAKA</sequence>
<feature type="compositionally biased region" description="Pro residues" evidence="1">
    <location>
        <begin position="44"/>
        <end position="58"/>
    </location>
</feature>
<gene>
    <name evidence="3" type="ORF">CLV40_102460</name>
</gene>
<dbReference type="AlphaFoldDB" id="A0A2S6GZ78"/>
<feature type="compositionally biased region" description="Pro residues" evidence="1">
    <location>
        <begin position="20"/>
        <end position="35"/>
    </location>
</feature>
<evidence type="ECO:0000256" key="2">
    <source>
        <dbReference type="SAM" id="Phobius"/>
    </source>
</evidence>
<protein>
    <submittedName>
        <fullName evidence="3">Uncharacterized protein</fullName>
    </submittedName>
</protein>
<keyword evidence="2" id="KW-0812">Transmembrane</keyword>
<keyword evidence="2" id="KW-1133">Transmembrane helix</keyword>
<evidence type="ECO:0000313" key="3">
    <source>
        <dbReference type="EMBL" id="PPK70545.1"/>
    </source>
</evidence>
<comment type="caution">
    <text evidence="3">The sequence shown here is derived from an EMBL/GenBank/DDBJ whole genome shotgun (WGS) entry which is preliminary data.</text>
</comment>
<feature type="compositionally biased region" description="Low complexity" evidence="1">
    <location>
        <begin position="1"/>
        <end position="15"/>
    </location>
</feature>
<dbReference type="Proteomes" id="UP000239203">
    <property type="component" value="Unassembled WGS sequence"/>
</dbReference>
<evidence type="ECO:0000256" key="1">
    <source>
        <dbReference type="SAM" id="MobiDB-lite"/>
    </source>
</evidence>